<evidence type="ECO:0000256" key="1">
    <source>
        <dbReference type="ARBA" id="ARBA00012552"/>
    </source>
</evidence>
<dbReference type="CDD" id="cd12499">
    <property type="entry name" value="RRM_EcCsdA_like"/>
    <property type="match status" value="1"/>
</dbReference>
<evidence type="ECO:0000256" key="2">
    <source>
        <dbReference type="ARBA" id="ARBA00022490"/>
    </source>
</evidence>
<dbReference type="FunFam" id="3.40.50.300:FF:000108">
    <property type="entry name" value="ATP-dependent RNA helicase RhlE"/>
    <property type="match status" value="1"/>
</dbReference>
<evidence type="ECO:0000256" key="7">
    <source>
        <dbReference type="ARBA" id="ARBA00023016"/>
    </source>
</evidence>
<dbReference type="GO" id="GO:0003724">
    <property type="term" value="F:RNA helicase activity"/>
    <property type="evidence" value="ECO:0007669"/>
    <property type="project" value="UniProtKB-EC"/>
</dbReference>
<feature type="region of interest" description="Disordered" evidence="11">
    <location>
        <begin position="706"/>
        <end position="811"/>
    </location>
</feature>
<reference evidence="15" key="1">
    <citation type="submission" date="2014-03" db="EMBL/GenBank/DDBJ databases">
        <title>A sequence of cellulolytic fosmid clone of goat rumen metagenome.</title>
        <authorList>
            <person name="Lee K.-T."/>
            <person name="Kim J.-Y."/>
            <person name="Kim Y.-J."/>
            <person name="Ahn J.-H."/>
            <person name="Park M.-N."/>
            <person name="Kim J.-H."/>
            <person name="Kim T.-H."/>
        </authorList>
    </citation>
    <scope>NUCLEOTIDE SEQUENCE</scope>
</reference>
<comment type="similarity">
    <text evidence="8">Belongs to the DEAD box helicase family.</text>
</comment>
<dbReference type="Gene3D" id="3.40.50.300">
    <property type="entry name" value="P-loop containing nucleotide triphosphate hydrolases"/>
    <property type="match status" value="2"/>
</dbReference>
<dbReference type="EC" id="3.6.4.13" evidence="1"/>
<dbReference type="GO" id="GO:0009409">
    <property type="term" value="P:response to cold"/>
    <property type="evidence" value="ECO:0007669"/>
    <property type="project" value="TreeGrafter"/>
</dbReference>
<evidence type="ECO:0000256" key="8">
    <source>
        <dbReference type="ARBA" id="ARBA00038437"/>
    </source>
</evidence>
<dbReference type="GO" id="GO:0033592">
    <property type="term" value="F:RNA strand annealing activity"/>
    <property type="evidence" value="ECO:0007669"/>
    <property type="project" value="TreeGrafter"/>
</dbReference>
<keyword evidence="4" id="KW-0378">Hydrolase</keyword>
<dbReference type="InterPro" id="IPR001650">
    <property type="entry name" value="Helicase_C-like"/>
</dbReference>
<organism evidence="15">
    <name type="scientific">uncultured bacterium Ad_010_C07</name>
    <dbReference type="NCBI Taxonomy" id="1489291"/>
    <lineage>
        <taxon>Bacteria</taxon>
        <taxon>environmental samples</taxon>
    </lineage>
</organism>
<evidence type="ECO:0000256" key="10">
    <source>
        <dbReference type="PROSITE-ProRule" id="PRU00552"/>
    </source>
</evidence>
<dbReference type="PANTHER" id="PTHR47963:SF8">
    <property type="entry name" value="ATP-DEPENDENT RNA HELICASE DEAD"/>
    <property type="match status" value="1"/>
</dbReference>
<evidence type="ECO:0000256" key="4">
    <source>
        <dbReference type="ARBA" id="ARBA00022801"/>
    </source>
</evidence>
<evidence type="ECO:0000259" key="12">
    <source>
        <dbReference type="PROSITE" id="PS51192"/>
    </source>
</evidence>
<feature type="short sequence motif" description="Q motif" evidence="10">
    <location>
        <begin position="135"/>
        <end position="163"/>
    </location>
</feature>
<dbReference type="GO" id="GO:0005840">
    <property type="term" value="C:ribosome"/>
    <property type="evidence" value="ECO:0007669"/>
    <property type="project" value="TreeGrafter"/>
</dbReference>
<evidence type="ECO:0000259" key="14">
    <source>
        <dbReference type="PROSITE" id="PS51195"/>
    </source>
</evidence>
<feature type="domain" description="Helicase ATP-binding" evidence="12">
    <location>
        <begin position="166"/>
        <end position="337"/>
    </location>
</feature>
<keyword evidence="3" id="KW-0547">Nucleotide-binding</keyword>
<dbReference type="Pfam" id="PF25399">
    <property type="entry name" value="DeaD_dimer"/>
    <property type="match status" value="1"/>
</dbReference>
<dbReference type="CDD" id="cd00268">
    <property type="entry name" value="DEADc"/>
    <property type="match status" value="1"/>
</dbReference>
<keyword evidence="5 15" id="KW-0347">Helicase</keyword>
<dbReference type="InterPro" id="IPR050547">
    <property type="entry name" value="DEAD_box_RNA_helicases"/>
</dbReference>
<keyword evidence="2" id="KW-0963">Cytoplasm</keyword>
<dbReference type="InterPro" id="IPR011545">
    <property type="entry name" value="DEAD/DEAH_box_helicase_dom"/>
</dbReference>
<protein>
    <recommendedName>
        <fullName evidence="1">RNA helicase</fullName>
        <ecNumber evidence="1">3.6.4.13</ecNumber>
    </recommendedName>
</protein>
<feature type="domain" description="Helicase C-terminal" evidence="13">
    <location>
        <begin position="348"/>
        <end position="508"/>
    </location>
</feature>
<dbReference type="InterPro" id="IPR044742">
    <property type="entry name" value="DEAD/DEAH_RhlB"/>
</dbReference>
<sequence>MAEDISCGPEIDVPENNNSKMQLEADAFLNAIAGGADEDQADEAAFFAANPDGIVVDDNGEVLESGANSKIKKGEKVEFIDDEAPSDVEKEMPPRNKSGVTEAGHDTTADEATVAATSSATLNEDEEDVGDESLVTFDDLGLSPEVLEAVKLAGYETPSPIQAKAIPALLQGANLLGTAQTGTGKTAAFSLPLLSRINFNGRETSMLVLTPTRELAIQVSDAIQQYAVKMPNVTVVPVYGGQDIAIQLRALKRKASIVVATPGRLIDHIKRGSISLGAVKAIVLDEADEMLDMGFMEDVETILKEIPADAQRALFSATMPDSVKKIIDQHLGEYEEARIEGKTTTVENICQRYLLVKNEHKIEALARVLEGEEFDGVLIFVRTKQNTTEVAEKLESRGFNVAPLNGDLAQSMRERTINRLKMGKLDIVVATDVAARGIDVDRISLVVNYDIPYDTESYVHRIGRTGRAGRSGNAILFITPREKRMLKTIEKATRQPIDVMEMPTSEQISKKRVEAFKAKVKSVVSYGELDQFKELVRALAAEGCNMKDGVALEDGSVNEMTAEDIAAAVIKMYQKKQPLFPNLPPLEAPKERREKVRTGRDFLGNSEDFGLNSEEQKRMRKERKEGLNGVEEGFLRYYLGVGRIDHVTPRDIVGAIAGEANINSSNIGRIKLFDKFSTVELPNTLPQDVLDILSEMTIRGNDARFRVMTDEPPEGPAPGTRPHASREERRSFHRDRKGGFRDDERRGGFRKNREGGDRFGDKPFENRKARRERQFADRKPGKFEDKPFRKDRDERSFGDKPFRKTRRFGRV</sequence>
<keyword evidence="7" id="KW-0346">Stress response</keyword>
<evidence type="ECO:0000259" key="13">
    <source>
        <dbReference type="PROSITE" id="PS51194"/>
    </source>
</evidence>
<dbReference type="PROSITE" id="PS51194">
    <property type="entry name" value="HELICASE_CTER"/>
    <property type="match status" value="1"/>
</dbReference>
<accession>A0A0B4N044</accession>
<dbReference type="SMART" id="SM00490">
    <property type="entry name" value="HELICc"/>
    <property type="match status" value="1"/>
</dbReference>
<dbReference type="PROSITE" id="PS00039">
    <property type="entry name" value="DEAD_ATP_HELICASE"/>
    <property type="match status" value="1"/>
</dbReference>
<evidence type="ECO:0000313" key="15">
    <source>
        <dbReference type="EMBL" id="AIF25895.1"/>
    </source>
</evidence>
<dbReference type="PANTHER" id="PTHR47963">
    <property type="entry name" value="DEAD-BOX ATP-DEPENDENT RNA HELICASE 47, MITOCHONDRIAL"/>
    <property type="match status" value="1"/>
</dbReference>
<dbReference type="InterPro" id="IPR014014">
    <property type="entry name" value="RNA_helicase_DEAD_Q_motif"/>
</dbReference>
<dbReference type="InterPro" id="IPR000629">
    <property type="entry name" value="RNA-helicase_DEAD-box_CS"/>
</dbReference>
<evidence type="ECO:0000256" key="11">
    <source>
        <dbReference type="SAM" id="MobiDB-lite"/>
    </source>
</evidence>
<evidence type="ECO:0000256" key="3">
    <source>
        <dbReference type="ARBA" id="ARBA00022741"/>
    </source>
</evidence>
<dbReference type="SMART" id="SM00487">
    <property type="entry name" value="DEXDc"/>
    <property type="match status" value="1"/>
</dbReference>
<dbReference type="GO" id="GO:0016787">
    <property type="term" value="F:hydrolase activity"/>
    <property type="evidence" value="ECO:0007669"/>
    <property type="project" value="UniProtKB-KW"/>
</dbReference>
<dbReference type="InterPro" id="IPR005580">
    <property type="entry name" value="DbpA/CsdA_RNA-bd_dom"/>
</dbReference>
<dbReference type="GO" id="GO:0005524">
    <property type="term" value="F:ATP binding"/>
    <property type="evidence" value="ECO:0007669"/>
    <property type="project" value="UniProtKB-KW"/>
</dbReference>
<evidence type="ECO:0000256" key="9">
    <source>
        <dbReference type="ARBA" id="ARBA00047984"/>
    </source>
</evidence>
<dbReference type="Gene3D" id="3.30.70.330">
    <property type="match status" value="1"/>
</dbReference>
<dbReference type="SUPFAM" id="SSF52540">
    <property type="entry name" value="P-loop containing nucleoside triphosphate hydrolases"/>
    <property type="match status" value="1"/>
</dbReference>
<comment type="catalytic activity">
    <reaction evidence="9">
        <text>ATP + H2O = ADP + phosphate + H(+)</text>
        <dbReference type="Rhea" id="RHEA:13065"/>
        <dbReference type="ChEBI" id="CHEBI:15377"/>
        <dbReference type="ChEBI" id="CHEBI:15378"/>
        <dbReference type="ChEBI" id="CHEBI:30616"/>
        <dbReference type="ChEBI" id="CHEBI:43474"/>
        <dbReference type="ChEBI" id="CHEBI:456216"/>
        <dbReference type="EC" id="3.6.4.13"/>
    </reaction>
</comment>
<dbReference type="PROSITE" id="PS51195">
    <property type="entry name" value="Q_MOTIF"/>
    <property type="match status" value="1"/>
</dbReference>
<feature type="compositionally biased region" description="Basic and acidic residues" evidence="11">
    <location>
        <begin position="737"/>
        <end position="802"/>
    </location>
</feature>
<proteinExistence type="inferred from homology"/>
<evidence type="ECO:0000256" key="5">
    <source>
        <dbReference type="ARBA" id="ARBA00022806"/>
    </source>
</evidence>
<dbReference type="Pfam" id="PF03880">
    <property type="entry name" value="DbpA"/>
    <property type="match status" value="1"/>
</dbReference>
<dbReference type="GO" id="GO:0005829">
    <property type="term" value="C:cytosol"/>
    <property type="evidence" value="ECO:0007669"/>
    <property type="project" value="TreeGrafter"/>
</dbReference>
<keyword evidence="6" id="KW-0067">ATP-binding</keyword>
<dbReference type="CDD" id="cd18787">
    <property type="entry name" value="SF2_C_DEAD"/>
    <property type="match status" value="1"/>
</dbReference>
<dbReference type="EMBL" id="KJ631377">
    <property type="protein sequence ID" value="AIF25895.1"/>
    <property type="molecule type" value="Genomic_DNA"/>
</dbReference>
<evidence type="ECO:0000256" key="6">
    <source>
        <dbReference type="ARBA" id="ARBA00022840"/>
    </source>
</evidence>
<dbReference type="Pfam" id="PF00271">
    <property type="entry name" value="Helicase_C"/>
    <property type="match status" value="1"/>
</dbReference>
<dbReference type="InterPro" id="IPR012677">
    <property type="entry name" value="Nucleotide-bd_a/b_plait_sf"/>
</dbReference>
<dbReference type="InterPro" id="IPR034415">
    <property type="entry name" value="CsdA_RRM"/>
</dbReference>
<dbReference type="PROSITE" id="PS51192">
    <property type="entry name" value="HELICASE_ATP_BIND_1"/>
    <property type="match status" value="1"/>
</dbReference>
<dbReference type="InterPro" id="IPR027417">
    <property type="entry name" value="P-loop_NTPase"/>
</dbReference>
<name>A0A0B4N044_9BACT</name>
<dbReference type="InterPro" id="IPR014001">
    <property type="entry name" value="Helicase_ATP-bd"/>
</dbReference>
<feature type="domain" description="DEAD-box RNA helicase Q" evidence="14">
    <location>
        <begin position="135"/>
        <end position="163"/>
    </location>
</feature>
<dbReference type="Pfam" id="PF00270">
    <property type="entry name" value="DEAD"/>
    <property type="match status" value="1"/>
</dbReference>
<dbReference type="AlphaFoldDB" id="A0A0B4N044"/>
<dbReference type="InterPro" id="IPR057325">
    <property type="entry name" value="DeaD_dimer"/>
</dbReference>
<feature type="region of interest" description="Disordered" evidence="11">
    <location>
        <begin position="83"/>
        <end position="110"/>
    </location>
</feature>